<dbReference type="RefSeq" id="WP_092785354.1">
    <property type="nucleotide sequence ID" value="NZ_FNAP01000005.1"/>
</dbReference>
<dbReference type="PANTHER" id="PTHR14269">
    <property type="entry name" value="CDP-DIACYLGLYCEROL--GLYCEROL-3-PHOSPHATE 3-PHOSPHATIDYLTRANSFERASE-RELATED"/>
    <property type="match status" value="1"/>
</dbReference>
<dbReference type="EMBL" id="FNAP01000005">
    <property type="protein sequence ID" value="SDE32178.1"/>
    <property type="molecule type" value="Genomic_DNA"/>
</dbReference>
<dbReference type="PIRSF" id="PIRSF000847">
    <property type="entry name" value="Phos_ph_gly_syn"/>
    <property type="match status" value="1"/>
</dbReference>
<dbReference type="InterPro" id="IPR004570">
    <property type="entry name" value="Phosphatidylglycerol_P_synth"/>
</dbReference>
<dbReference type="Proteomes" id="UP000199412">
    <property type="component" value="Unassembled WGS sequence"/>
</dbReference>
<gene>
    <name evidence="19" type="ORF">SAMN05421720_105230</name>
</gene>
<evidence type="ECO:0000256" key="5">
    <source>
        <dbReference type="ARBA" id="ARBA00013170"/>
    </source>
</evidence>
<dbReference type="InterPro" id="IPR050324">
    <property type="entry name" value="CDP-alcohol_PTase-I"/>
</dbReference>
<keyword evidence="20" id="KW-1185">Reference proteome</keyword>
<comment type="subcellular location">
    <subcellularLocation>
        <location evidence="1">Membrane</location>
        <topology evidence="1">Multi-pass membrane protein</topology>
    </subcellularLocation>
</comment>
<evidence type="ECO:0000256" key="15">
    <source>
        <dbReference type="ARBA" id="ARBA00048586"/>
    </source>
</evidence>
<dbReference type="OrthoDB" id="9796672at2"/>
<evidence type="ECO:0000256" key="7">
    <source>
        <dbReference type="ARBA" id="ARBA00022516"/>
    </source>
</evidence>
<dbReference type="PROSITE" id="PS00379">
    <property type="entry name" value="CDP_ALCOHOL_P_TRANSF"/>
    <property type="match status" value="1"/>
</dbReference>
<name>A0A1G7BYK8_9PROT</name>
<evidence type="ECO:0000256" key="16">
    <source>
        <dbReference type="NCBIfam" id="TIGR00560"/>
    </source>
</evidence>
<evidence type="ECO:0000256" key="17">
    <source>
        <dbReference type="RuleBase" id="RU003750"/>
    </source>
</evidence>
<evidence type="ECO:0000256" key="3">
    <source>
        <dbReference type="ARBA" id="ARBA00005189"/>
    </source>
</evidence>
<feature type="transmembrane region" description="Helical" evidence="18">
    <location>
        <begin position="6"/>
        <end position="26"/>
    </location>
</feature>
<comment type="similarity">
    <text evidence="4 17">Belongs to the CDP-alcohol phosphatidyltransferase class-I family.</text>
</comment>
<dbReference type="Pfam" id="PF01066">
    <property type="entry name" value="CDP-OH_P_transf"/>
    <property type="match status" value="1"/>
</dbReference>
<sequence length="188" mass="19797">MLRSLPNALTLGRIALIPVVMLLIYMPGDAARWAAAGLFVLAAVTDYLDGWLARRLDVVSEIGRALDPIADKLLVAAVLLMLAGVGRLSDLALIPAVVILSREILVSGLREALAGRNVVMPVTRLAKWKTTAQLAALPLLLVGDAGSVIGLSLQGPGEALLWIAGGLTARTGYTYVMQALAHMREAPS</sequence>
<comment type="pathway">
    <text evidence="2">Phospholipid metabolism; phosphatidylglycerol biosynthesis; phosphatidylglycerol from CDP-diacylglycerol: step 1/2.</text>
</comment>
<dbReference type="PANTHER" id="PTHR14269:SF62">
    <property type="entry name" value="CDP-DIACYLGLYCEROL--GLYCEROL-3-PHOSPHATE 3-PHOSPHATIDYLTRANSFERASE 1, CHLOROPLASTIC"/>
    <property type="match status" value="1"/>
</dbReference>
<evidence type="ECO:0000256" key="13">
    <source>
        <dbReference type="ARBA" id="ARBA00023209"/>
    </source>
</evidence>
<keyword evidence="11" id="KW-0443">Lipid metabolism</keyword>
<dbReference type="InterPro" id="IPR000462">
    <property type="entry name" value="CDP-OH_P_trans"/>
</dbReference>
<dbReference type="NCBIfam" id="TIGR00560">
    <property type="entry name" value="pgsA"/>
    <property type="match status" value="1"/>
</dbReference>
<dbReference type="Gene3D" id="1.20.120.1760">
    <property type="match status" value="1"/>
</dbReference>
<keyword evidence="14" id="KW-1208">Phospholipid metabolism</keyword>
<keyword evidence="7" id="KW-0444">Lipid biosynthesis</keyword>
<evidence type="ECO:0000256" key="10">
    <source>
        <dbReference type="ARBA" id="ARBA00022989"/>
    </source>
</evidence>
<protein>
    <recommendedName>
        <fullName evidence="6 16">CDP-diacylglycerol--glycerol-3-phosphate 3-phosphatidyltransferase</fullName>
        <ecNumber evidence="5 16">2.7.8.5</ecNumber>
    </recommendedName>
</protein>
<reference evidence="19 20" key="1">
    <citation type="submission" date="2016-10" db="EMBL/GenBank/DDBJ databases">
        <authorList>
            <person name="de Groot N.N."/>
        </authorList>
    </citation>
    <scope>NUCLEOTIDE SEQUENCE [LARGE SCALE GENOMIC DNA]</scope>
    <source>
        <strain evidence="19 20">ATCC 700224</strain>
    </source>
</reference>
<evidence type="ECO:0000256" key="14">
    <source>
        <dbReference type="ARBA" id="ARBA00023264"/>
    </source>
</evidence>
<evidence type="ECO:0000256" key="2">
    <source>
        <dbReference type="ARBA" id="ARBA00005042"/>
    </source>
</evidence>
<evidence type="ECO:0000256" key="12">
    <source>
        <dbReference type="ARBA" id="ARBA00023136"/>
    </source>
</evidence>
<accession>A0A1G7BYK8</accession>
<evidence type="ECO:0000256" key="11">
    <source>
        <dbReference type="ARBA" id="ARBA00023098"/>
    </source>
</evidence>
<keyword evidence="9 18" id="KW-0812">Transmembrane</keyword>
<evidence type="ECO:0000313" key="20">
    <source>
        <dbReference type="Proteomes" id="UP000199412"/>
    </source>
</evidence>
<evidence type="ECO:0000256" key="1">
    <source>
        <dbReference type="ARBA" id="ARBA00004141"/>
    </source>
</evidence>
<comment type="catalytic activity">
    <reaction evidence="15">
        <text>a CDP-1,2-diacyl-sn-glycerol + sn-glycerol 3-phosphate = a 1,2-diacyl-sn-glycero-3-phospho-(1'-sn-glycero-3'-phosphate) + CMP + H(+)</text>
        <dbReference type="Rhea" id="RHEA:12593"/>
        <dbReference type="ChEBI" id="CHEBI:15378"/>
        <dbReference type="ChEBI" id="CHEBI:57597"/>
        <dbReference type="ChEBI" id="CHEBI:58332"/>
        <dbReference type="ChEBI" id="CHEBI:60110"/>
        <dbReference type="ChEBI" id="CHEBI:60377"/>
        <dbReference type="EC" id="2.7.8.5"/>
    </reaction>
</comment>
<organism evidence="19 20">
    <name type="scientific">Rhodospira trueperi</name>
    <dbReference type="NCBI Taxonomy" id="69960"/>
    <lineage>
        <taxon>Bacteria</taxon>
        <taxon>Pseudomonadati</taxon>
        <taxon>Pseudomonadota</taxon>
        <taxon>Alphaproteobacteria</taxon>
        <taxon>Rhodospirillales</taxon>
        <taxon>Rhodospirillaceae</taxon>
        <taxon>Rhodospira</taxon>
    </lineage>
</organism>
<dbReference type="STRING" id="69960.SAMN05421720_105230"/>
<keyword evidence="10 18" id="KW-1133">Transmembrane helix</keyword>
<comment type="pathway">
    <text evidence="3">Lipid metabolism.</text>
</comment>
<dbReference type="InterPro" id="IPR048254">
    <property type="entry name" value="CDP_ALCOHOL_P_TRANSF_CS"/>
</dbReference>
<evidence type="ECO:0000256" key="9">
    <source>
        <dbReference type="ARBA" id="ARBA00022692"/>
    </source>
</evidence>
<proteinExistence type="inferred from homology"/>
<evidence type="ECO:0000256" key="8">
    <source>
        <dbReference type="ARBA" id="ARBA00022679"/>
    </source>
</evidence>
<dbReference type="GO" id="GO:0046474">
    <property type="term" value="P:glycerophospholipid biosynthetic process"/>
    <property type="evidence" value="ECO:0007669"/>
    <property type="project" value="TreeGrafter"/>
</dbReference>
<evidence type="ECO:0000256" key="4">
    <source>
        <dbReference type="ARBA" id="ARBA00010441"/>
    </source>
</evidence>
<dbReference type="EC" id="2.7.8.5" evidence="5 16"/>
<evidence type="ECO:0000256" key="18">
    <source>
        <dbReference type="SAM" id="Phobius"/>
    </source>
</evidence>
<dbReference type="GO" id="GO:0008444">
    <property type="term" value="F:CDP-diacylglycerol-glycerol-3-phosphate 3-phosphatidyltransferase activity"/>
    <property type="evidence" value="ECO:0007669"/>
    <property type="project" value="UniProtKB-UniRule"/>
</dbReference>
<evidence type="ECO:0000256" key="6">
    <source>
        <dbReference type="ARBA" id="ARBA00014944"/>
    </source>
</evidence>
<keyword evidence="13" id="KW-0594">Phospholipid biosynthesis</keyword>
<keyword evidence="12 18" id="KW-0472">Membrane</keyword>
<dbReference type="InterPro" id="IPR043130">
    <property type="entry name" value="CDP-OH_PTrfase_TM_dom"/>
</dbReference>
<keyword evidence="8 17" id="KW-0808">Transferase</keyword>
<evidence type="ECO:0000313" key="19">
    <source>
        <dbReference type="EMBL" id="SDE32178.1"/>
    </source>
</evidence>
<dbReference type="AlphaFoldDB" id="A0A1G7BYK8"/>
<dbReference type="GO" id="GO:0016020">
    <property type="term" value="C:membrane"/>
    <property type="evidence" value="ECO:0007669"/>
    <property type="project" value="UniProtKB-SubCell"/>
</dbReference>